<evidence type="ECO:0000256" key="1">
    <source>
        <dbReference type="SAM" id="MobiDB-lite"/>
    </source>
</evidence>
<keyword evidence="2" id="KW-1133">Transmembrane helix</keyword>
<name>A0ABW6T2X0_9ACTN</name>
<feature type="transmembrane region" description="Helical" evidence="2">
    <location>
        <begin position="241"/>
        <end position="262"/>
    </location>
</feature>
<gene>
    <name evidence="3" type="ORF">ACFYXI_38815</name>
</gene>
<dbReference type="Proteomes" id="UP001602013">
    <property type="component" value="Unassembled WGS sequence"/>
</dbReference>
<dbReference type="EMBL" id="JBIASD010000049">
    <property type="protein sequence ID" value="MFF3671553.1"/>
    <property type="molecule type" value="Genomic_DNA"/>
</dbReference>
<evidence type="ECO:0008006" key="5">
    <source>
        <dbReference type="Google" id="ProtNLM"/>
    </source>
</evidence>
<dbReference type="RefSeq" id="WP_387417728.1">
    <property type="nucleotide sequence ID" value="NZ_JBIASD010000049.1"/>
</dbReference>
<feature type="transmembrane region" description="Helical" evidence="2">
    <location>
        <begin position="35"/>
        <end position="52"/>
    </location>
</feature>
<accession>A0ABW6T2X0</accession>
<feature type="compositionally biased region" description="Gly residues" evidence="1">
    <location>
        <begin position="325"/>
        <end position="335"/>
    </location>
</feature>
<keyword evidence="4" id="KW-1185">Reference proteome</keyword>
<feature type="transmembrane region" description="Helical" evidence="2">
    <location>
        <begin position="274"/>
        <end position="295"/>
    </location>
</feature>
<feature type="transmembrane region" description="Helical" evidence="2">
    <location>
        <begin position="138"/>
        <end position="156"/>
    </location>
</feature>
<evidence type="ECO:0000313" key="4">
    <source>
        <dbReference type="Proteomes" id="UP001602013"/>
    </source>
</evidence>
<comment type="caution">
    <text evidence="3">The sequence shown here is derived from an EMBL/GenBank/DDBJ whole genome shotgun (WGS) entry which is preliminary data.</text>
</comment>
<feature type="region of interest" description="Disordered" evidence="1">
    <location>
        <begin position="304"/>
        <end position="335"/>
    </location>
</feature>
<feature type="transmembrane region" description="Helical" evidence="2">
    <location>
        <begin position="105"/>
        <end position="126"/>
    </location>
</feature>
<feature type="transmembrane region" description="Helical" evidence="2">
    <location>
        <begin position="64"/>
        <end position="85"/>
    </location>
</feature>
<organism evidence="3 4">
    <name type="scientific">Microtetraspora malaysiensis</name>
    <dbReference type="NCBI Taxonomy" id="161358"/>
    <lineage>
        <taxon>Bacteria</taxon>
        <taxon>Bacillati</taxon>
        <taxon>Actinomycetota</taxon>
        <taxon>Actinomycetes</taxon>
        <taxon>Streptosporangiales</taxon>
        <taxon>Streptosporangiaceae</taxon>
        <taxon>Microtetraspora</taxon>
    </lineage>
</organism>
<evidence type="ECO:0000256" key="2">
    <source>
        <dbReference type="SAM" id="Phobius"/>
    </source>
</evidence>
<feature type="transmembrane region" description="Helical" evidence="2">
    <location>
        <begin position="209"/>
        <end position="229"/>
    </location>
</feature>
<keyword evidence="2" id="KW-0472">Membrane</keyword>
<reference evidence="3 4" key="1">
    <citation type="submission" date="2024-10" db="EMBL/GenBank/DDBJ databases">
        <title>The Natural Products Discovery Center: Release of the First 8490 Sequenced Strains for Exploring Actinobacteria Biosynthetic Diversity.</title>
        <authorList>
            <person name="Kalkreuter E."/>
            <person name="Kautsar S.A."/>
            <person name="Yang D."/>
            <person name="Bader C.D."/>
            <person name="Teijaro C.N."/>
            <person name="Fluegel L."/>
            <person name="Davis C.M."/>
            <person name="Simpson J.R."/>
            <person name="Lauterbach L."/>
            <person name="Steele A.D."/>
            <person name="Gui C."/>
            <person name="Meng S."/>
            <person name="Li G."/>
            <person name="Viehrig K."/>
            <person name="Ye F."/>
            <person name="Su P."/>
            <person name="Kiefer A.F."/>
            <person name="Nichols A."/>
            <person name="Cepeda A.J."/>
            <person name="Yan W."/>
            <person name="Fan B."/>
            <person name="Jiang Y."/>
            <person name="Adhikari A."/>
            <person name="Zheng C.-J."/>
            <person name="Schuster L."/>
            <person name="Cowan T.M."/>
            <person name="Smanski M.J."/>
            <person name="Chevrette M.G."/>
            <person name="De Carvalho L.P.S."/>
            <person name="Shen B."/>
        </authorList>
    </citation>
    <scope>NUCLEOTIDE SEQUENCE [LARGE SCALE GENOMIC DNA]</scope>
    <source>
        <strain evidence="3 4">NPDC002173</strain>
    </source>
</reference>
<keyword evidence="2" id="KW-0812">Transmembrane</keyword>
<protein>
    <recommendedName>
        <fullName evidence="5">DUF998 domain-containing protein</fullName>
    </recommendedName>
</protein>
<sequence>MANAALMFTLTLVSAVGLFVDDRLLMGESVWVKPLKFGFAMGVYGLTLAWLLSKLSKGRRFGWWLGTFFAVAGLLDVGAVAYAAAHGTVSHFNNNAEPVAQTVRTVFSIGVGPLLLITLLIAVLVLIQRTGDRAMARALRAGLGLASASMVVALWLSNSSGATPRTVTDANGNTVSMNGGHGIGDPDGNGMFLTNWSTTGGDLRVPHFVGLHAIQVLLLITAILGVLATSHSWLRDERVRARLVGVAGLGYTGVFAVLTWQAKRGIPVTHLDQQTLIAFAGVAVFTLVTAAAVVVTARRWSASPTDAMPAGSQTGSVDPARGSGSCPGGPLAGRP</sequence>
<evidence type="ECO:0000313" key="3">
    <source>
        <dbReference type="EMBL" id="MFF3671553.1"/>
    </source>
</evidence>
<proteinExistence type="predicted"/>